<evidence type="ECO:0000313" key="1">
    <source>
        <dbReference type="EMBL" id="KIO07903.1"/>
    </source>
</evidence>
<name>A0A0C3JFQ4_PISTI</name>
<dbReference type="HOGENOM" id="CLU_2414168_0_0_1"/>
<sequence length="92" mass="10189">MTVGPNTRGVLAAMSVLISAAYMGIRYTSGWPGTESSHTKETCRYRCIAHRRVRKCVEGQLVTATWKGEMRLIVDEKSIAGKVISMGNKRKT</sequence>
<reference evidence="1 2" key="1">
    <citation type="submission" date="2014-04" db="EMBL/GenBank/DDBJ databases">
        <authorList>
            <consortium name="DOE Joint Genome Institute"/>
            <person name="Kuo A."/>
            <person name="Kohler A."/>
            <person name="Costa M.D."/>
            <person name="Nagy L.G."/>
            <person name="Floudas D."/>
            <person name="Copeland A."/>
            <person name="Barry K.W."/>
            <person name="Cichocki N."/>
            <person name="Veneault-Fourrey C."/>
            <person name="LaButti K."/>
            <person name="Lindquist E.A."/>
            <person name="Lipzen A."/>
            <person name="Lundell T."/>
            <person name="Morin E."/>
            <person name="Murat C."/>
            <person name="Sun H."/>
            <person name="Tunlid A."/>
            <person name="Henrissat B."/>
            <person name="Grigoriev I.V."/>
            <person name="Hibbett D.S."/>
            <person name="Martin F."/>
            <person name="Nordberg H.P."/>
            <person name="Cantor M.N."/>
            <person name="Hua S.X."/>
        </authorList>
    </citation>
    <scope>NUCLEOTIDE SEQUENCE [LARGE SCALE GENOMIC DNA]</scope>
    <source>
        <strain evidence="1 2">Marx 270</strain>
    </source>
</reference>
<protein>
    <submittedName>
        <fullName evidence="1">Uncharacterized protein</fullName>
    </submittedName>
</protein>
<keyword evidence="2" id="KW-1185">Reference proteome</keyword>
<dbReference type="Proteomes" id="UP000054217">
    <property type="component" value="Unassembled WGS sequence"/>
</dbReference>
<reference evidence="2" key="2">
    <citation type="submission" date="2015-01" db="EMBL/GenBank/DDBJ databases">
        <title>Evolutionary Origins and Diversification of the Mycorrhizal Mutualists.</title>
        <authorList>
            <consortium name="DOE Joint Genome Institute"/>
            <consortium name="Mycorrhizal Genomics Consortium"/>
            <person name="Kohler A."/>
            <person name="Kuo A."/>
            <person name="Nagy L.G."/>
            <person name="Floudas D."/>
            <person name="Copeland A."/>
            <person name="Barry K.W."/>
            <person name="Cichocki N."/>
            <person name="Veneault-Fourrey C."/>
            <person name="LaButti K."/>
            <person name="Lindquist E.A."/>
            <person name="Lipzen A."/>
            <person name="Lundell T."/>
            <person name="Morin E."/>
            <person name="Murat C."/>
            <person name="Riley R."/>
            <person name="Ohm R."/>
            <person name="Sun H."/>
            <person name="Tunlid A."/>
            <person name="Henrissat B."/>
            <person name="Grigoriev I.V."/>
            <person name="Hibbett D.S."/>
            <person name="Martin F."/>
        </authorList>
    </citation>
    <scope>NUCLEOTIDE SEQUENCE [LARGE SCALE GENOMIC DNA]</scope>
    <source>
        <strain evidence="2">Marx 270</strain>
    </source>
</reference>
<dbReference type="InParanoid" id="A0A0C3JFQ4"/>
<gene>
    <name evidence="1" type="ORF">M404DRAFT_997587</name>
</gene>
<proteinExistence type="predicted"/>
<organism evidence="1 2">
    <name type="scientific">Pisolithus tinctorius Marx 270</name>
    <dbReference type="NCBI Taxonomy" id="870435"/>
    <lineage>
        <taxon>Eukaryota</taxon>
        <taxon>Fungi</taxon>
        <taxon>Dikarya</taxon>
        <taxon>Basidiomycota</taxon>
        <taxon>Agaricomycotina</taxon>
        <taxon>Agaricomycetes</taxon>
        <taxon>Agaricomycetidae</taxon>
        <taxon>Boletales</taxon>
        <taxon>Sclerodermatineae</taxon>
        <taxon>Pisolithaceae</taxon>
        <taxon>Pisolithus</taxon>
    </lineage>
</organism>
<accession>A0A0C3JFQ4</accession>
<evidence type="ECO:0000313" key="2">
    <source>
        <dbReference type="Proteomes" id="UP000054217"/>
    </source>
</evidence>
<dbReference type="AlphaFoldDB" id="A0A0C3JFQ4"/>
<dbReference type="EMBL" id="KN831958">
    <property type="protein sequence ID" value="KIO07903.1"/>
    <property type="molecule type" value="Genomic_DNA"/>
</dbReference>